<evidence type="ECO:0000256" key="3">
    <source>
        <dbReference type="SAM" id="SignalP"/>
    </source>
</evidence>
<dbReference type="AlphaFoldDB" id="A0AAD3H7X6"/>
<feature type="compositionally biased region" description="Basic and acidic residues" evidence="1">
    <location>
        <begin position="347"/>
        <end position="357"/>
    </location>
</feature>
<sequence>MKTRRGNYNLNLYTCLWLFLSASVDATHFWDDDVLKFDDDDRSSILLTNSPTDVPSSFPSQKPSSMPTKSPTKLPTISTESPSHGPSFTPSISTQSPTSEPTFVATKQPIVDRNQIITESPTEIKVEPCELNGDVFGVETNEKMTIKYFYKMIYKENADVNEPIMDLDTAISNVVVNDAGFFSSCQSYNEADVSFDSKVVGITSLPMDQFSSFCGASCSIVEGRLGLFISSSEERRLEVNDYENNALAAIEKSMDGDELLQVNENIVELVYLDPNDPEILGGSTESEDEPIGQTADKPVGGGLPTYMTALMVSSATIVIAAMVYAFQRKGTKGEEDDDAVVENSYDDSSREGPKGDSLDLQDDCSTSFFDLSLLQYKQRATADSSVDSYGYEH</sequence>
<keyword evidence="3" id="KW-0732">Signal</keyword>
<keyword evidence="2" id="KW-0812">Transmembrane</keyword>
<keyword evidence="2" id="KW-0472">Membrane</keyword>
<evidence type="ECO:0008006" key="6">
    <source>
        <dbReference type="Google" id="ProtNLM"/>
    </source>
</evidence>
<dbReference type="EMBL" id="BLLK01000046">
    <property type="protein sequence ID" value="GFH53239.1"/>
    <property type="molecule type" value="Genomic_DNA"/>
</dbReference>
<feature type="signal peptide" evidence="3">
    <location>
        <begin position="1"/>
        <end position="26"/>
    </location>
</feature>
<evidence type="ECO:0000256" key="2">
    <source>
        <dbReference type="SAM" id="Phobius"/>
    </source>
</evidence>
<evidence type="ECO:0000313" key="4">
    <source>
        <dbReference type="EMBL" id="GFH53239.1"/>
    </source>
</evidence>
<accession>A0AAD3H7X6</accession>
<comment type="caution">
    <text evidence="4">The sequence shown here is derived from an EMBL/GenBank/DDBJ whole genome shotgun (WGS) entry which is preliminary data.</text>
</comment>
<feature type="transmembrane region" description="Helical" evidence="2">
    <location>
        <begin position="306"/>
        <end position="326"/>
    </location>
</feature>
<reference evidence="4 5" key="1">
    <citation type="journal article" date="2021" name="Sci. Rep.">
        <title>The genome of the diatom Chaetoceros tenuissimus carries an ancient integrated fragment of an extant virus.</title>
        <authorList>
            <person name="Hongo Y."/>
            <person name="Kimura K."/>
            <person name="Takaki Y."/>
            <person name="Yoshida Y."/>
            <person name="Baba S."/>
            <person name="Kobayashi G."/>
            <person name="Nagasaki K."/>
            <person name="Hano T."/>
            <person name="Tomaru Y."/>
        </authorList>
    </citation>
    <scope>NUCLEOTIDE SEQUENCE [LARGE SCALE GENOMIC DNA]</scope>
    <source>
        <strain evidence="4 5">NIES-3715</strain>
    </source>
</reference>
<keyword evidence="5" id="KW-1185">Reference proteome</keyword>
<protein>
    <recommendedName>
        <fullName evidence="6">Transmembrane protein</fullName>
    </recommendedName>
</protein>
<organism evidence="4 5">
    <name type="scientific">Chaetoceros tenuissimus</name>
    <dbReference type="NCBI Taxonomy" id="426638"/>
    <lineage>
        <taxon>Eukaryota</taxon>
        <taxon>Sar</taxon>
        <taxon>Stramenopiles</taxon>
        <taxon>Ochrophyta</taxon>
        <taxon>Bacillariophyta</taxon>
        <taxon>Coscinodiscophyceae</taxon>
        <taxon>Chaetocerotophycidae</taxon>
        <taxon>Chaetocerotales</taxon>
        <taxon>Chaetocerotaceae</taxon>
        <taxon>Chaetoceros</taxon>
    </lineage>
</organism>
<dbReference type="Proteomes" id="UP001054902">
    <property type="component" value="Unassembled WGS sequence"/>
</dbReference>
<gene>
    <name evidence="4" type="ORF">CTEN210_09715</name>
</gene>
<feature type="region of interest" description="Disordered" evidence="1">
    <location>
        <begin position="48"/>
        <end position="100"/>
    </location>
</feature>
<keyword evidence="2" id="KW-1133">Transmembrane helix</keyword>
<evidence type="ECO:0000256" key="1">
    <source>
        <dbReference type="SAM" id="MobiDB-lite"/>
    </source>
</evidence>
<feature type="chain" id="PRO_5042034754" description="Transmembrane protein" evidence="3">
    <location>
        <begin position="27"/>
        <end position="393"/>
    </location>
</feature>
<evidence type="ECO:0000313" key="5">
    <source>
        <dbReference type="Proteomes" id="UP001054902"/>
    </source>
</evidence>
<feature type="region of interest" description="Disordered" evidence="1">
    <location>
        <begin position="332"/>
        <end position="361"/>
    </location>
</feature>
<name>A0AAD3H7X6_9STRA</name>
<proteinExistence type="predicted"/>
<feature type="region of interest" description="Disordered" evidence="1">
    <location>
        <begin position="279"/>
        <end position="298"/>
    </location>
</feature>